<evidence type="ECO:0000313" key="3">
    <source>
        <dbReference type="Proteomes" id="UP000316921"/>
    </source>
</evidence>
<dbReference type="GO" id="GO:0009306">
    <property type="term" value="P:protein secretion"/>
    <property type="evidence" value="ECO:0007669"/>
    <property type="project" value="InterPro"/>
</dbReference>
<gene>
    <name evidence="2" type="primary">flhB_1</name>
    <name evidence="2" type="ORF">Pla133_43260</name>
</gene>
<keyword evidence="3" id="KW-1185">Reference proteome</keyword>
<dbReference type="InterPro" id="IPR006135">
    <property type="entry name" value="T3SS_substrate_exporter"/>
</dbReference>
<dbReference type="KEGG" id="pbap:Pla133_43260"/>
<dbReference type="Pfam" id="PF01312">
    <property type="entry name" value="Bac_export_2"/>
    <property type="match status" value="1"/>
</dbReference>
<organism evidence="2 3">
    <name type="scientific">Engelhardtia mirabilis</name>
    <dbReference type="NCBI Taxonomy" id="2528011"/>
    <lineage>
        <taxon>Bacteria</taxon>
        <taxon>Pseudomonadati</taxon>
        <taxon>Planctomycetota</taxon>
        <taxon>Planctomycetia</taxon>
        <taxon>Planctomycetia incertae sedis</taxon>
        <taxon>Engelhardtia</taxon>
    </lineage>
</organism>
<dbReference type="AlphaFoldDB" id="A0A518BQH1"/>
<sequence>MKDEVRLGSGEERARAVALRYAQGSAGAPKVVAKGAGDVAERILAVARENGVPVREDADLVALLGACELGDEIPVEMFTAIAELLVHLYQLNESLRPAAG</sequence>
<protein>
    <submittedName>
        <fullName evidence="2">Flagellar biosynthetic protein FlhB</fullName>
    </submittedName>
</protein>
<proteinExistence type="inferred from homology"/>
<dbReference type="RefSeq" id="WP_145068898.1">
    <property type="nucleotide sequence ID" value="NZ_CP036287.1"/>
</dbReference>
<dbReference type="Proteomes" id="UP000316921">
    <property type="component" value="Chromosome"/>
</dbReference>
<accession>A0A518BQH1</accession>
<dbReference type="PANTHER" id="PTHR30531:SF12">
    <property type="entry name" value="FLAGELLAR BIOSYNTHETIC PROTEIN FLHB"/>
    <property type="match status" value="1"/>
</dbReference>
<reference evidence="2 3" key="1">
    <citation type="submission" date="2019-02" db="EMBL/GenBank/DDBJ databases">
        <title>Deep-cultivation of Planctomycetes and their phenomic and genomic characterization uncovers novel biology.</title>
        <authorList>
            <person name="Wiegand S."/>
            <person name="Jogler M."/>
            <person name="Boedeker C."/>
            <person name="Pinto D."/>
            <person name="Vollmers J."/>
            <person name="Rivas-Marin E."/>
            <person name="Kohn T."/>
            <person name="Peeters S.H."/>
            <person name="Heuer A."/>
            <person name="Rast P."/>
            <person name="Oberbeckmann S."/>
            <person name="Bunk B."/>
            <person name="Jeske O."/>
            <person name="Meyerdierks A."/>
            <person name="Storesund J.E."/>
            <person name="Kallscheuer N."/>
            <person name="Luecker S."/>
            <person name="Lage O.M."/>
            <person name="Pohl T."/>
            <person name="Merkel B.J."/>
            <person name="Hornburger P."/>
            <person name="Mueller R.-W."/>
            <person name="Bruemmer F."/>
            <person name="Labrenz M."/>
            <person name="Spormann A.M."/>
            <person name="Op den Camp H."/>
            <person name="Overmann J."/>
            <person name="Amann R."/>
            <person name="Jetten M.S.M."/>
            <person name="Mascher T."/>
            <person name="Medema M.H."/>
            <person name="Devos D.P."/>
            <person name="Kaster A.-K."/>
            <person name="Ovreas L."/>
            <person name="Rohde M."/>
            <person name="Galperin M.Y."/>
            <person name="Jogler C."/>
        </authorList>
    </citation>
    <scope>NUCLEOTIDE SEQUENCE [LARGE SCALE GENOMIC DNA]</scope>
    <source>
        <strain evidence="2 3">Pla133</strain>
    </source>
</reference>
<dbReference type="PANTHER" id="PTHR30531">
    <property type="entry name" value="FLAGELLAR BIOSYNTHETIC PROTEIN FLHB"/>
    <property type="match status" value="1"/>
</dbReference>
<evidence type="ECO:0000256" key="1">
    <source>
        <dbReference type="ARBA" id="ARBA00010690"/>
    </source>
</evidence>
<dbReference type="InterPro" id="IPR029025">
    <property type="entry name" value="T3SS_substrate_exporter_C"/>
</dbReference>
<comment type="similarity">
    <text evidence="1">Belongs to the type III secretion exporter family.</text>
</comment>
<evidence type="ECO:0000313" key="2">
    <source>
        <dbReference type="EMBL" id="QDU69209.1"/>
    </source>
</evidence>
<keyword evidence="2" id="KW-0282">Flagellum</keyword>
<keyword evidence="2" id="KW-0969">Cilium</keyword>
<keyword evidence="2" id="KW-0966">Cell projection</keyword>
<dbReference type="EMBL" id="CP036287">
    <property type="protein sequence ID" value="QDU69209.1"/>
    <property type="molecule type" value="Genomic_DNA"/>
</dbReference>
<dbReference type="Gene3D" id="3.40.1690.10">
    <property type="entry name" value="secretion proteins EscU"/>
    <property type="match status" value="1"/>
</dbReference>
<name>A0A518BQH1_9BACT</name>
<dbReference type="SUPFAM" id="SSF160544">
    <property type="entry name" value="EscU C-terminal domain-like"/>
    <property type="match status" value="1"/>
</dbReference>
<dbReference type="GO" id="GO:0005886">
    <property type="term" value="C:plasma membrane"/>
    <property type="evidence" value="ECO:0007669"/>
    <property type="project" value="TreeGrafter"/>
</dbReference>